<dbReference type="InterPro" id="IPR036691">
    <property type="entry name" value="Endo/exonu/phosph_ase_sf"/>
</dbReference>
<dbReference type="SUPFAM" id="SSF56219">
    <property type="entry name" value="DNase I-like"/>
    <property type="match status" value="1"/>
</dbReference>
<evidence type="ECO:0000313" key="5">
    <source>
        <dbReference type="RefSeq" id="XP_056688407.1"/>
    </source>
</evidence>
<dbReference type="Pfam" id="PF13966">
    <property type="entry name" value="zf-RVT"/>
    <property type="match status" value="1"/>
</dbReference>
<dbReference type="InterPro" id="IPR000477">
    <property type="entry name" value="RT_dom"/>
</dbReference>
<name>A0ABM3QYF1_SPIOL</name>
<dbReference type="CDD" id="cd01650">
    <property type="entry name" value="RT_nLTR_like"/>
    <property type="match status" value="1"/>
</dbReference>
<dbReference type="SUPFAM" id="SSF52047">
    <property type="entry name" value="RNI-like"/>
    <property type="match status" value="1"/>
</dbReference>
<accession>A0ABM3QYF1</accession>
<evidence type="ECO:0000259" key="1">
    <source>
        <dbReference type="Pfam" id="PF00078"/>
    </source>
</evidence>
<dbReference type="Pfam" id="PF03372">
    <property type="entry name" value="Exo_endo_phos"/>
    <property type="match status" value="1"/>
</dbReference>
<dbReference type="InterPro" id="IPR005135">
    <property type="entry name" value="Endo/exonuclease/phosphatase"/>
</dbReference>
<dbReference type="InterPro" id="IPR026960">
    <property type="entry name" value="RVT-Znf"/>
</dbReference>
<reference evidence="4" key="1">
    <citation type="journal article" date="2021" name="Nat. Commun.">
        <title>Genomic analyses provide insights into spinach domestication and the genetic basis of agronomic traits.</title>
        <authorList>
            <person name="Cai X."/>
            <person name="Sun X."/>
            <person name="Xu C."/>
            <person name="Sun H."/>
            <person name="Wang X."/>
            <person name="Ge C."/>
            <person name="Zhang Z."/>
            <person name="Wang Q."/>
            <person name="Fei Z."/>
            <person name="Jiao C."/>
            <person name="Wang Q."/>
        </authorList>
    </citation>
    <scope>NUCLEOTIDE SEQUENCE [LARGE SCALE GENOMIC DNA]</scope>
    <source>
        <strain evidence="4">cv. Varoflay</strain>
    </source>
</reference>
<dbReference type="RefSeq" id="XP_056688407.1">
    <property type="nucleotide sequence ID" value="XM_056832429.1"/>
</dbReference>
<evidence type="ECO:0000259" key="2">
    <source>
        <dbReference type="Pfam" id="PF03372"/>
    </source>
</evidence>
<dbReference type="PANTHER" id="PTHR33116:SF78">
    <property type="entry name" value="OS12G0587133 PROTEIN"/>
    <property type="match status" value="1"/>
</dbReference>
<gene>
    <name evidence="5" type="primary">LOC130463332</name>
</gene>
<proteinExistence type="predicted"/>
<sequence>MRILSWNIQGGKKLQAIGDISHYINSFKPDILFVLETMTSNFTSRNVIKGFRFQKHIIIDPINHSGGLWVCWNNDSILVQNYTLVDRCAHLNVLYKPTNEQILVSGAYFPAQNNDKDQFWELISSFYDNIHIPWILVGDFNELLHPLDKCGGNPVTQRQCQRLPRFLTRSNATDIACIQQSYSWKSQSHPGLYQRLDRAVASNNFTDKFPNASVKYGTFTSSDHAPMFFDTNSETIMVNRLFRFQNSWTLEDEPAKIVKEHWNFNTQGSRFFRIRSKLTNIKGDLKNWAKGKFSHKTMQLKTNADKIQELEDKLITQPFNPIWQNHLLRMLKQRERILLQKQHLWKNSAKKTWLNQGDRNTRFFHQLMKHRAAKNHIYRLKNADNHWEEGQVNVQNILFNSFQDRFKTSVQPGRIINLDFLPQLISDSDRLSLIAPFSDEEIKNSFFTMKPLKAPGSDGFGPKFFQTYWKTIGPEVTLATKSFFSHGKIPPFLNHTLIALIPKNDNPENPNHFRPISLCGTIYKAISKLLVSRLSPILQKHISPFQNAFTPGRSIHDNLLLVQEILNVFKKSKSKVGWCALKLDMEKAYDRIEWDILWVTLDKMGFPTTWINWVKATVTTVSYSIKVNNSTTDIFTPSRGQLVNFHKSAIIFSKNINHPKRDALASIFNMNKSGSLGRYLGAHFSNFTPTRSDYLRIMQKNERCINSWQANFLSKAGKTTLIQSNLEALPSYICSSFLLPRKTCHQLDNVHRQFFWNQSKSGNALPLIAWNKVCQPKDQGGLGLRRTYPLNRAFIAKLGWKILTDENNLWAKIMRKKYLQNTNFFSAKRKIKDSPIWISILNQREILRKGIRWKIGNGNHINFWKDNWVGQYALSDLPCNSPNSSRGDVYVNSFIDESKNWDIRKLSSFLTPELVQKIKGIPIPVNEVPDNPIWGCTNSGEFSVKSATWLAHELPVSDKKWEFRWIWKLNIAPKLKIFLWQICHKSIPTKETLFHRKIIPSSCCPRCNHASENINHLFLNCEHTKNVWMHRLTKNWFDFSFPMTDFFKTLDYLRRNQVALRKFITVCWTIWKERNALVFSNNKLSPCRCFFKALNTFKEWELRLQIDSQQLRGNHFNTHHPSTSLPTTPQPILVRWFPPPLGAFKLNFDGSRKDSSATGGIIIRNNNGDTVITKSFNLVGEYERGDELSWWYPDDDKTIRSKYSPTTCAYTFVEDICHRYPRVTEVNLCGNLEKNLEALTLGRGQLGKIFFLALSDYPLLKKLVVSDVTLGNVVQEISINHERLEHLQVTKCRVLCVYVPQLRILSLKRSNMAHVVLNCPTLNNLDSGSCHKLSDAAIRSAVTSCSCWRLLTCLDVHVLVTKCFVKYLKLVRIFYVKMSLLTVLKLERCEAA</sequence>
<organism evidence="4 5">
    <name type="scientific">Spinacia oleracea</name>
    <name type="common">Spinach</name>
    <dbReference type="NCBI Taxonomy" id="3562"/>
    <lineage>
        <taxon>Eukaryota</taxon>
        <taxon>Viridiplantae</taxon>
        <taxon>Streptophyta</taxon>
        <taxon>Embryophyta</taxon>
        <taxon>Tracheophyta</taxon>
        <taxon>Spermatophyta</taxon>
        <taxon>Magnoliopsida</taxon>
        <taxon>eudicotyledons</taxon>
        <taxon>Gunneridae</taxon>
        <taxon>Pentapetalae</taxon>
        <taxon>Caryophyllales</taxon>
        <taxon>Chenopodiaceae</taxon>
        <taxon>Chenopodioideae</taxon>
        <taxon>Anserineae</taxon>
        <taxon>Spinacia</taxon>
    </lineage>
</organism>
<dbReference type="GeneID" id="130463332"/>
<evidence type="ECO:0000259" key="3">
    <source>
        <dbReference type="Pfam" id="PF13966"/>
    </source>
</evidence>
<feature type="domain" description="Reverse transcriptase" evidence="1">
    <location>
        <begin position="501"/>
        <end position="640"/>
    </location>
</feature>
<dbReference type="Gene3D" id="3.60.10.10">
    <property type="entry name" value="Endonuclease/exonuclease/phosphatase"/>
    <property type="match status" value="1"/>
</dbReference>
<dbReference type="Proteomes" id="UP000813463">
    <property type="component" value="Chromosome 6"/>
</dbReference>
<dbReference type="Gene3D" id="3.80.10.10">
    <property type="entry name" value="Ribonuclease Inhibitor"/>
    <property type="match status" value="1"/>
</dbReference>
<dbReference type="InterPro" id="IPR032675">
    <property type="entry name" value="LRR_dom_sf"/>
</dbReference>
<protein>
    <recommendedName>
        <fullName evidence="6">Reverse transcriptase domain-containing protein</fullName>
    </recommendedName>
</protein>
<feature type="domain" description="Endonuclease/exonuclease/phosphatase" evidence="2">
    <location>
        <begin position="4"/>
        <end position="224"/>
    </location>
</feature>
<feature type="domain" description="Reverse transcriptase zinc-binding" evidence="3">
    <location>
        <begin position="942"/>
        <end position="1028"/>
    </location>
</feature>
<evidence type="ECO:0000313" key="4">
    <source>
        <dbReference type="Proteomes" id="UP000813463"/>
    </source>
</evidence>
<dbReference type="Pfam" id="PF00078">
    <property type="entry name" value="RVT_1"/>
    <property type="match status" value="1"/>
</dbReference>
<keyword evidence="4" id="KW-1185">Reference proteome</keyword>
<dbReference type="PANTHER" id="PTHR33116">
    <property type="entry name" value="REVERSE TRANSCRIPTASE ZINC-BINDING DOMAIN-CONTAINING PROTEIN-RELATED-RELATED"/>
    <property type="match status" value="1"/>
</dbReference>
<reference evidence="5" key="2">
    <citation type="submission" date="2025-08" db="UniProtKB">
        <authorList>
            <consortium name="RefSeq"/>
        </authorList>
    </citation>
    <scope>IDENTIFICATION</scope>
    <source>
        <tissue evidence="5">Leaf</tissue>
    </source>
</reference>
<evidence type="ECO:0008006" key="6">
    <source>
        <dbReference type="Google" id="ProtNLM"/>
    </source>
</evidence>